<protein>
    <recommendedName>
        <fullName evidence="2">F-box domain-containing protein</fullName>
    </recommendedName>
</protein>
<accession>A0AAV4ZYK7</accession>
<feature type="region of interest" description="Disordered" evidence="1">
    <location>
        <begin position="1"/>
        <end position="48"/>
    </location>
</feature>
<organism evidence="3 4">
    <name type="scientific">Clathrus columnatus</name>
    <dbReference type="NCBI Taxonomy" id="1419009"/>
    <lineage>
        <taxon>Eukaryota</taxon>
        <taxon>Fungi</taxon>
        <taxon>Dikarya</taxon>
        <taxon>Basidiomycota</taxon>
        <taxon>Agaricomycotina</taxon>
        <taxon>Agaricomycetes</taxon>
        <taxon>Phallomycetidae</taxon>
        <taxon>Phallales</taxon>
        <taxon>Clathraceae</taxon>
        <taxon>Clathrus</taxon>
    </lineage>
</organism>
<keyword evidence="4" id="KW-1185">Reference proteome</keyword>
<dbReference type="Pfam" id="PF12937">
    <property type="entry name" value="F-box-like"/>
    <property type="match status" value="1"/>
</dbReference>
<evidence type="ECO:0000256" key="1">
    <source>
        <dbReference type="SAM" id="MobiDB-lite"/>
    </source>
</evidence>
<proteinExistence type="predicted"/>
<name>A0AAV4ZYK7_9AGAM</name>
<dbReference type="InterPro" id="IPR001810">
    <property type="entry name" value="F-box_dom"/>
</dbReference>
<dbReference type="SUPFAM" id="SSF81383">
    <property type="entry name" value="F-box domain"/>
    <property type="match status" value="1"/>
</dbReference>
<sequence>MAPIDLNPSKSSHKSFGEVDETPTTNVTETASVPVSPGARGRAENAEDVKKQCIQAATTDHLNMKERRNMLIPINRLPFELFTHIILLAGPSISLYDEESYGSYALVCRHWRSVLIHSPIFWRKIHLKFNGETEYNSFVQEICRRSQLCSLDITIRPYSKNSPQYRPHLEDLLFKESHRIRRIWVRTNSLTHLVPLFSNTHFPVLKGFSYDGGSSVDVLPHLVNWSRLETLRCQLSDVPQGAINQLGSVLDRLRSLELTIFTLPLLQSVLRILHNNVNLQELRLYTRIPSDTVAVGLPSTPTILSALQSLSTDDLTLLRQNIRAPNLSSLEVTCYDSTFETIPEMLSVSLIKYLYILDFNTIELGHCILGSTERVFFETSSFTEESFFQTIEDLSFKHDLLYGPCLRDCFRLEFNSLELLVEAIQTAVYPILPRMKALSEIYVLNFGLIVTTEYEGMFEKLLALVAPSVEIIVPEYDDTRTFMYFDHF</sequence>
<dbReference type="AlphaFoldDB" id="A0AAV4ZYK7"/>
<feature type="compositionally biased region" description="Polar residues" evidence="1">
    <location>
        <begin position="22"/>
        <end position="33"/>
    </location>
</feature>
<evidence type="ECO:0000259" key="2">
    <source>
        <dbReference type="Pfam" id="PF12937"/>
    </source>
</evidence>
<comment type="caution">
    <text evidence="3">The sequence shown here is derived from an EMBL/GenBank/DDBJ whole genome shotgun (WGS) entry which is preliminary data.</text>
</comment>
<feature type="domain" description="F-box" evidence="2">
    <location>
        <begin position="74"/>
        <end position="127"/>
    </location>
</feature>
<gene>
    <name evidence="3" type="ORF">Clacol_000135</name>
</gene>
<dbReference type="Proteomes" id="UP001050691">
    <property type="component" value="Unassembled WGS sequence"/>
</dbReference>
<evidence type="ECO:0000313" key="4">
    <source>
        <dbReference type="Proteomes" id="UP001050691"/>
    </source>
</evidence>
<dbReference type="InterPro" id="IPR036047">
    <property type="entry name" value="F-box-like_dom_sf"/>
</dbReference>
<dbReference type="EMBL" id="BPWL01000001">
    <property type="protein sequence ID" value="GJJ05948.1"/>
    <property type="molecule type" value="Genomic_DNA"/>
</dbReference>
<evidence type="ECO:0000313" key="3">
    <source>
        <dbReference type="EMBL" id="GJJ05948.1"/>
    </source>
</evidence>
<reference evidence="3" key="1">
    <citation type="submission" date="2021-10" db="EMBL/GenBank/DDBJ databases">
        <title>De novo Genome Assembly of Clathrus columnatus (Basidiomycota, Fungi) Using Illumina and Nanopore Sequence Data.</title>
        <authorList>
            <person name="Ogiso-Tanaka E."/>
            <person name="Itagaki H."/>
            <person name="Hosoya T."/>
            <person name="Hosaka K."/>
        </authorList>
    </citation>
    <scope>NUCLEOTIDE SEQUENCE</scope>
    <source>
        <strain evidence="3">MO-923</strain>
    </source>
</reference>